<accession>A0A7S3R6U6</accession>
<name>A0A7S3R6U6_DUNTE</name>
<evidence type="ECO:0000313" key="1">
    <source>
        <dbReference type="EMBL" id="CAE0504365.1"/>
    </source>
</evidence>
<dbReference type="AlphaFoldDB" id="A0A7S3R6U6"/>
<dbReference type="EMBL" id="HBIP01031935">
    <property type="protein sequence ID" value="CAE0504365.1"/>
    <property type="molecule type" value="Transcribed_RNA"/>
</dbReference>
<reference evidence="1" key="1">
    <citation type="submission" date="2021-01" db="EMBL/GenBank/DDBJ databases">
        <authorList>
            <person name="Corre E."/>
            <person name="Pelletier E."/>
            <person name="Niang G."/>
            <person name="Scheremetjew M."/>
            <person name="Finn R."/>
            <person name="Kale V."/>
            <person name="Holt S."/>
            <person name="Cochrane G."/>
            <person name="Meng A."/>
            <person name="Brown T."/>
            <person name="Cohen L."/>
        </authorList>
    </citation>
    <scope>NUCLEOTIDE SEQUENCE</scope>
    <source>
        <strain evidence="1">CCMP1320</strain>
    </source>
</reference>
<proteinExistence type="predicted"/>
<organism evidence="1">
    <name type="scientific">Dunaliella tertiolecta</name>
    <name type="common">Green alga</name>
    <dbReference type="NCBI Taxonomy" id="3047"/>
    <lineage>
        <taxon>Eukaryota</taxon>
        <taxon>Viridiplantae</taxon>
        <taxon>Chlorophyta</taxon>
        <taxon>core chlorophytes</taxon>
        <taxon>Chlorophyceae</taxon>
        <taxon>CS clade</taxon>
        <taxon>Chlamydomonadales</taxon>
        <taxon>Dunaliellaceae</taxon>
        <taxon>Dunaliella</taxon>
    </lineage>
</organism>
<protein>
    <submittedName>
        <fullName evidence="1">Uncharacterized protein</fullName>
    </submittedName>
</protein>
<sequence>MHPSRHCPPQIQCRYCAHHGVPLRFLTVSLSTQTLLVCLPDLLLMNLNFLQSCCSPMPGQPDICPPACLQLMHPSDAPTHMLAAFVVPPAILLLTHAWRCSHPSDAYTRLPAARELPPAIPMLTHAPPT</sequence>
<gene>
    <name evidence="1" type="ORF">DTER00134_LOCUS19438</name>
</gene>